<dbReference type="Pfam" id="PF23598">
    <property type="entry name" value="LRR_14"/>
    <property type="match status" value="1"/>
</dbReference>
<evidence type="ECO:0000256" key="1">
    <source>
        <dbReference type="ARBA" id="ARBA00004251"/>
    </source>
</evidence>
<feature type="transmembrane region" description="Helical" evidence="12">
    <location>
        <begin position="12"/>
        <end position="31"/>
    </location>
</feature>
<dbReference type="PANTHER" id="PTHR48063">
    <property type="entry name" value="LRR RECEPTOR-LIKE KINASE"/>
    <property type="match status" value="1"/>
</dbReference>
<dbReference type="SUPFAM" id="SSF52058">
    <property type="entry name" value="L domain-like"/>
    <property type="match status" value="3"/>
</dbReference>
<reference evidence="15 16" key="1">
    <citation type="journal article" date="2023" name="Plant Biotechnol. J.">
        <title>Chromosome-level wild Hevea brasiliensis genome provides new tools for genomic-assisted breeding and valuable loci to elevate rubber yield.</title>
        <authorList>
            <person name="Cheng H."/>
            <person name="Song X."/>
            <person name="Hu Y."/>
            <person name="Wu T."/>
            <person name="Yang Q."/>
            <person name="An Z."/>
            <person name="Feng S."/>
            <person name="Deng Z."/>
            <person name="Wu W."/>
            <person name="Zeng X."/>
            <person name="Tu M."/>
            <person name="Wang X."/>
            <person name="Huang H."/>
        </authorList>
    </citation>
    <scope>NUCLEOTIDE SEQUENCE [LARGE SCALE GENOMIC DNA]</scope>
    <source>
        <strain evidence="15">MT/VB/25A 57/8</strain>
    </source>
</reference>
<proteinExistence type="inferred from homology"/>
<keyword evidence="9 12" id="KW-0472">Membrane</keyword>
<keyword evidence="16" id="KW-1185">Reference proteome</keyword>
<keyword evidence="7" id="KW-0677">Repeat</keyword>
<dbReference type="Proteomes" id="UP001174677">
    <property type="component" value="Chromosome 12"/>
</dbReference>
<dbReference type="InterPro" id="IPR046956">
    <property type="entry name" value="RLP23-like"/>
</dbReference>
<evidence type="ECO:0000313" key="15">
    <source>
        <dbReference type="EMBL" id="KAJ9166758.1"/>
    </source>
</evidence>
<comment type="subcellular location">
    <subcellularLocation>
        <location evidence="1">Cell membrane</location>
        <topology evidence="1">Single-pass type I membrane protein</topology>
    </subcellularLocation>
</comment>
<dbReference type="InterPro" id="IPR001611">
    <property type="entry name" value="Leu-rich_rpt"/>
</dbReference>
<comment type="caution">
    <text evidence="15">The sequence shown here is derived from an EMBL/GenBank/DDBJ whole genome shotgun (WGS) entry which is preliminary data.</text>
</comment>
<evidence type="ECO:0000256" key="3">
    <source>
        <dbReference type="ARBA" id="ARBA00022475"/>
    </source>
</evidence>
<dbReference type="PANTHER" id="PTHR48063:SF101">
    <property type="entry name" value="LRR RECEPTOR-LIKE SERINE_THREONINE-PROTEIN KINASE FLS2"/>
    <property type="match status" value="1"/>
</dbReference>
<keyword evidence="3" id="KW-1003">Cell membrane</keyword>
<evidence type="ECO:0000256" key="12">
    <source>
        <dbReference type="SAM" id="Phobius"/>
    </source>
</evidence>
<dbReference type="PROSITE" id="PS51450">
    <property type="entry name" value="LRR"/>
    <property type="match status" value="2"/>
</dbReference>
<evidence type="ECO:0000259" key="13">
    <source>
        <dbReference type="Pfam" id="PF08263"/>
    </source>
</evidence>
<evidence type="ECO:0000256" key="8">
    <source>
        <dbReference type="ARBA" id="ARBA00022989"/>
    </source>
</evidence>
<keyword evidence="11" id="KW-0325">Glycoprotein</keyword>
<dbReference type="Pfam" id="PF08263">
    <property type="entry name" value="LRRNT_2"/>
    <property type="match status" value="1"/>
</dbReference>
<dbReference type="Pfam" id="PF00560">
    <property type="entry name" value="LRR_1"/>
    <property type="match status" value="8"/>
</dbReference>
<evidence type="ECO:0000256" key="2">
    <source>
        <dbReference type="ARBA" id="ARBA00009592"/>
    </source>
</evidence>
<name>A0ABQ9LGV0_HEVBR</name>
<dbReference type="SMART" id="SM00369">
    <property type="entry name" value="LRR_TYP"/>
    <property type="match status" value="10"/>
</dbReference>
<dbReference type="PRINTS" id="PR00019">
    <property type="entry name" value="LEURICHRPT"/>
</dbReference>
<protein>
    <recommendedName>
        <fullName evidence="17">Leucine-rich repeat-containing N-terminal plant-type domain-containing protein</fullName>
    </recommendedName>
</protein>
<gene>
    <name evidence="15" type="ORF">P3X46_021462</name>
</gene>
<dbReference type="InterPro" id="IPR003591">
    <property type="entry name" value="Leu-rich_rpt_typical-subtyp"/>
</dbReference>
<sequence>MVIARTRSLQHVYVLVTVLLFLVHIKPSLHFKHGCIEREKKALLRMKDDLIDDYGVLSSWGREEDKRDCCKWRGIACSNRTGHVIEIALTYEKPLRGKISNSLLELRHLTYLDLSGNDYGVTQFPADNNGSLSKLRHLDLHNANFAGAVSSLLANLSSLVYLDLSKNHFHDLENIDWLLGLSSLSYLDLGGNSLVRPSDWLQIVNKLPQLETLSLSSCFSGDGIPLTLSPINYSSSLTTLDISYNNLVIPSIYPWLSNISRYIEKLTLSSNLLQGSTLAEIGNMISLQELYLSNATIVGPIPKSFGNMSDLHFLDLSDNNISVPLPDLIQNLSGYTEKSLVALRLDGNQLTGSLPDLTRFSSLSQLYLGNNRLNGTIEKSIGYLSKLQALALDWNSLNGVISEDHFSNLSNLKELDLSGNSLIWNVSLDWVPPFRLETLSLPSCNLGPHFPKWLRTQKNYYWLDISDSGISDSIPRWFWDLSFAPYYLNISHNNLSGTVPHISFQLYFLNILIIDISSNRFHGPLPLLSSTPSSSFFITEVIDSPFIYLDLSGNLFSGVIHDSLILMKDLVFLNLAKNNLFGKIPPSIGSLSKLETLMLGNNALSGSLPLSLKNCTRLKFIDLRGNKLSGNVPTWIGESLTSLQYLSLKSNKFYGSIPSQLCQLKQVQILDLSVNDINGTIPYCLKNLSAMVDGNSTKTIDHQYVGTTDGSVAYAYIDRALILWKGQNYVCDKNLGQFRIIDLSSNEIGGEIPREISSLSQLHQLNLSNNKLIGAIPEEIGCLKILESLDLSQNQLSGRLPASMADLNFLNTLNLSYNNLSGRIPSSTQLQGFSASSFSNNFALCGEPLQQKCPGDDTHVSQPNIDGRYNQEDKDEFWKWFYAGMGLGFTVGFWGVSSTLLLKRSCRHAFFQLLDKLGDWVYVRTAVYKRRLQQKFRS</sequence>
<evidence type="ECO:0000256" key="4">
    <source>
        <dbReference type="ARBA" id="ARBA00022614"/>
    </source>
</evidence>
<evidence type="ECO:0000256" key="7">
    <source>
        <dbReference type="ARBA" id="ARBA00022737"/>
    </source>
</evidence>
<organism evidence="15 16">
    <name type="scientific">Hevea brasiliensis</name>
    <name type="common">Para rubber tree</name>
    <name type="synonym">Siphonia brasiliensis</name>
    <dbReference type="NCBI Taxonomy" id="3981"/>
    <lineage>
        <taxon>Eukaryota</taxon>
        <taxon>Viridiplantae</taxon>
        <taxon>Streptophyta</taxon>
        <taxon>Embryophyta</taxon>
        <taxon>Tracheophyta</taxon>
        <taxon>Spermatophyta</taxon>
        <taxon>Magnoliopsida</taxon>
        <taxon>eudicotyledons</taxon>
        <taxon>Gunneridae</taxon>
        <taxon>Pentapetalae</taxon>
        <taxon>rosids</taxon>
        <taxon>fabids</taxon>
        <taxon>Malpighiales</taxon>
        <taxon>Euphorbiaceae</taxon>
        <taxon>Crotonoideae</taxon>
        <taxon>Micrandreae</taxon>
        <taxon>Hevea</taxon>
    </lineage>
</organism>
<keyword evidence="10" id="KW-0675">Receptor</keyword>
<evidence type="ECO:0000313" key="16">
    <source>
        <dbReference type="Proteomes" id="UP001174677"/>
    </source>
</evidence>
<keyword evidence="5 12" id="KW-0812">Transmembrane</keyword>
<dbReference type="InterPro" id="IPR013210">
    <property type="entry name" value="LRR_N_plant-typ"/>
</dbReference>
<evidence type="ECO:0000259" key="14">
    <source>
        <dbReference type="Pfam" id="PF23598"/>
    </source>
</evidence>
<keyword evidence="8 12" id="KW-1133">Transmembrane helix</keyword>
<evidence type="ECO:0000256" key="10">
    <source>
        <dbReference type="ARBA" id="ARBA00023170"/>
    </source>
</evidence>
<dbReference type="InterPro" id="IPR032675">
    <property type="entry name" value="LRR_dom_sf"/>
</dbReference>
<keyword evidence="6" id="KW-0732">Signal</keyword>
<comment type="similarity">
    <text evidence="2">Belongs to the RLP family.</text>
</comment>
<dbReference type="SMART" id="SM00365">
    <property type="entry name" value="LRR_SD22"/>
    <property type="match status" value="9"/>
</dbReference>
<feature type="transmembrane region" description="Helical" evidence="12">
    <location>
        <begin position="880"/>
        <end position="902"/>
    </location>
</feature>
<evidence type="ECO:0008006" key="17">
    <source>
        <dbReference type="Google" id="ProtNLM"/>
    </source>
</evidence>
<dbReference type="InterPro" id="IPR055414">
    <property type="entry name" value="LRR_R13L4/SHOC2-like"/>
</dbReference>
<feature type="domain" description="Disease resistance R13L4/SHOC-2-like LRR" evidence="14">
    <location>
        <begin position="271"/>
        <end position="455"/>
    </location>
</feature>
<dbReference type="Gene3D" id="3.80.10.10">
    <property type="entry name" value="Ribonuclease Inhibitor"/>
    <property type="match status" value="3"/>
</dbReference>
<evidence type="ECO:0000256" key="6">
    <source>
        <dbReference type="ARBA" id="ARBA00022729"/>
    </source>
</evidence>
<evidence type="ECO:0000256" key="9">
    <source>
        <dbReference type="ARBA" id="ARBA00023136"/>
    </source>
</evidence>
<feature type="domain" description="Leucine-rich repeat-containing N-terminal plant-type" evidence="13">
    <location>
        <begin position="38"/>
        <end position="78"/>
    </location>
</feature>
<keyword evidence="4" id="KW-0433">Leucine-rich repeat</keyword>
<dbReference type="EMBL" id="JARPOI010000012">
    <property type="protein sequence ID" value="KAJ9166758.1"/>
    <property type="molecule type" value="Genomic_DNA"/>
</dbReference>
<accession>A0ABQ9LGV0</accession>
<evidence type="ECO:0000256" key="11">
    <source>
        <dbReference type="ARBA" id="ARBA00023180"/>
    </source>
</evidence>
<evidence type="ECO:0000256" key="5">
    <source>
        <dbReference type="ARBA" id="ARBA00022692"/>
    </source>
</evidence>